<dbReference type="InterPro" id="IPR002941">
    <property type="entry name" value="DNA_methylase_N4/N6"/>
</dbReference>
<comment type="similarity">
    <text evidence="4">Belongs to the N(4)/N(6)-methyltransferase family.</text>
</comment>
<dbReference type="Pfam" id="PF02195">
    <property type="entry name" value="ParB_N"/>
    <property type="match status" value="1"/>
</dbReference>
<dbReference type="GO" id="GO:0007059">
    <property type="term" value="P:chromosome segregation"/>
    <property type="evidence" value="ECO:0007669"/>
    <property type="project" value="TreeGrafter"/>
</dbReference>
<evidence type="ECO:0000256" key="4">
    <source>
        <dbReference type="RuleBase" id="RU362026"/>
    </source>
</evidence>
<dbReference type="EMBL" id="FQZY01000007">
    <property type="protein sequence ID" value="SHJ36787.1"/>
    <property type="molecule type" value="Genomic_DNA"/>
</dbReference>
<dbReference type="GO" id="GO:0032259">
    <property type="term" value="P:methylation"/>
    <property type="evidence" value="ECO:0007669"/>
    <property type="project" value="UniProtKB-KW"/>
</dbReference>
<dbReference type="RefSeq" id="WP_073104405.1">
    <property type="nucleotide sequence ID" value="NZ_FQZY01000007.1"/>
</dbReference>
<evidence type="ECO:0000256" key="3">
    <source>
        <dbReference type="ARBA" id="ARBA00022747"/>
    </source>
</evidence>
<dbReference type="GO" id="GO:0045881">
    <property type="term" value="P:positive regulation of sporulation resulting in formation of a cellular spore"/>
    <property type="evidence" value="ECO:0007669"/>
    <property type="project" value="TreeGrafter"/>
</dbReference>
<dbReference type="GO" id="GO:0003677">
    <property type="term" value="F:DNA binding"/>
    <property type="evidence" value="ECO:0007669"/>
    <property type="project" value="InterPro"/>
</dbReference>
<dbReference type="GO" id="GO:0008170">
    <property type="term" value="F:N-methyltransferase activity"/>
    <property type="evidence" value="ECO:0007669"/>
    <property type="project" value="InterPro"/>
</dbReference>
<keyword evidence="2" id="KW-0808">Transferase</keyword>
<dbReference type="CDD" id="cd16403">
    <property type="entry name" value="ParB_N_like_MT"/>
    <property type="match status" value="1"/>
</dbReference>
<accession>A0A1M6IQU9</accession>
<name>A0A1M6IQU9_9FIRM</name>
<dbReference type="PIRSF" id="PIRSF036758">
    <property type="entry name" value="Aden_M_ParB"/>
    <property type="match status" value="1"/>
</dbReference>
<dbReference type="Gene3D" id="3.40.50.150">
    <property type="entry name" value="Vaccinia Virus protein VP39"/>
    <property type="match status" value="1"/>
</dbReference>
<dbReference type="SUPFAM" id="SSF110849">
    <property type="entry name" value="ParB/Sulfiredoxin"/>
    <property type="match status" value="1"/>
</dbReference>
<keyword evidence="1 6" id="KW-0489">Methyltransferase</keyword>
<dbReference type="AlphaFoldDB" id="A0A1M6IQU9"/>
<dbReference type="PANTHER" id="PTHR33375">
    <property type="entry name" value="CHROMOSOME-PARTITIONING PROTEIN PARB-RELATED"/>
    <property type="match status" value="1"/>
</dbReference>
<gene>
    <name evidence="6" type="ORF">SAMN02745243_00440</name>
</gene>
<dbReference type="PRINTS" id="PR00508">
    <property type="entry name" value="S21N4MTFRASE"/>
</dbReference>
<organism evidence="6 7">
    <name type="scientific">Hespellia stercorisuis DSM 15480</name>
    <dbReference type="NCBI Taxonomy" id="1121950"/>
    <lineage>
        <taxon>Bacteria</taxon>
        <taxon>Bacillati</taxon>
        <taxon>Bacillota</taxon>
        <taxon>Clostridia</taxon>
        <taxon>Lachnospirales</taxon>
        <taxon>Lachnospiraceae</taxon>
        <taxon>Hespellia</taxon>
    </lineage>
</organism>
<evidence type="ECO:0000313" key="6">
    <source>
        <dbReference type="EMBL" id="SHJ36787.1"/>
    </source>
</evidence>
<dbReference type="PANTHER" id="PTHR33375:SF1">
    <property type="entry name" value="CHROMOSOME-PARTITIONING PROTEIN PARB-RELATED"/>
    <property type="match status" value="1"/>
</dbReference>
<dbReference type="OrthoDB" id="9773571at2"/>
<dbReference type="SUPFAM" id="SSF53335">
    <property type="entry name" value="S-adenosyl-L-methionine-dependent methyltransferases"/>
    <property type="match status" value="1"/>
</dbReference>
<dbReference type="SMART" id="SM00470">
    <property type="entry name" value="ParB"/>
    <property type="match status" value="1"/>
</dbReference>
<dbReference type="Gene3D" id="3.90.1530.10">
    <property type="entry name" value="Conserved hypothetical protein from pyrococcus furiosus pfu- 392566-001, ParB domain"/>
    <property type="match status" value="1"/>
</dbReference>
<protein>
    <recommendedName>
        <fullName evidence="4">Methyltransferase</fullName>
        <ecNumber evidence="4">2.1.1.-</ecNumber>
    </recommendedName>
</protein>
<sequence>MGKTTTEMQLIAVSKLVPYVNNARTHNAQQITKLRSSLREFGFINPVIVDREFNVIAGHGRILAAKEEGITEVPCVFVDYLTPAQKKAYILADNRMAMDAGWDEELLRVEIEALQAESFDVGLTGFDEKELSILFDKDNDAEEDDFDVDAELQNPALSKSGDIWIIGRHKVICGDSTAPETFEKLLGETKVNLVCTDAPYFVELKNKSGTIANDNLNDKQGYEFLLKVFTNFKNAMAADASIYEFYATMKTRVFYDAFEDAGFKVGAGLIWKKPRAPFMRTDWKFNMEPIIWGWRKDGKHIWYGDQKQTAVFEFDGIKDSEKDGCGHPSSKPVPLIAYLIKQCTQSNGIVLDGFLGSASTLMACEQLDRICYGVELEPKFVDVAVKRYAQFKDGKTDDISVIRDGVIIRFEDLEVASETEVTND</sequence>
<dbReference type="InterPro" id="IPR029063">
    <property type="entry name" value="SAM-dependent_MTases_sf"/>
</dbReference>
<dbReference type="GO" id="GO:0009307">
    <property type="term" value="P:DNA restriction-modification system"/>
    <property type="evidence" value="ECO:0007669"/>
    <property type="project" value="UniProtKB-KW"/>
</dbReference>
<evidence type="ECO:0000313" key="7">
    <source>
        <dbReference type="Proteomes" id="UP000184301"/>
    </source>
</evidence>
<proteinExistence type="inferred from homology"/>
<evidence type="ECO:0000259" key="5">
    <source>
        <dbReference type="SMART" id="SM00470"/>
    </source>
</evidence>
<dbReference type="Proteomes" id="UP000184301">
    <property type="component" value="Unassembled WGS sequence"/>
</dbReference>
<dbReference type="InterPro" id="IPR015840">
    <property type="entry name" value="DNA_MeTrfase_ParB"/>
</dbReference>
<dbReference type="InterPro" id="IPR003115">
    <property type="entry name" value="ParB_N"/>
</dbReference>
<dbReference type="STRING" id="1121950.SAMN02745243_00440"/>
<keyword evidence="7" id="KW-1185">Reference proteome</keyword>
<dbReference type="GO" id="GO:0005694">
    <property type="term" value="C:chromosome"/>
    <property type="evidence" value="ECO:0007669"/>
    <property type="project" value="TreeGrafter"/>
</dbReference>
<dbReference type="EC" id="2.1.1.-" evidence="4"/>
<dbReference type="InterPro" id="IPR050336">
    <property type="entry name" value="Chromosome_partition/occlusion"/>
</dbReference>
<reference evidence="6 7" key="1">
    <citation type="submission" date="2016-11" db="EMBL/GenBank/DDBJ databases">
        <authorList>
            <person name="Jaros S."/>
            <person name="Januszkiewicz K."/>
            <person name="Wedrychowicz H."/>
        </authorList>
    </citation>
    <scope>NUCLEOTIDE SEQUENCE [LARGE SCALE GENOMIC DNA]</scope>
    <source>
        <strain evidence="6 7">DSM 15480</strain>
    </source>
</reference>
<evidence type="ECO:0000256" key="2">
    <source>
        <dbReference type="ARBA" id="ARBA00022679"/>
    </source>
</evidence>
<dbReference type="InterPro" id="IPR001091">
    <property type="entry name" value="RM_Methyltransferase"/>
</dbReference>
<dbReference type="InterPro" id="IPR036086">
    <property type="entry name" value="ParB/Sulfiredoxin_sf"/>
</dbReference>
<keyword evidence="3" id="KW-0680">Restriction system</keyword>
<evidence type="ECO:0000256" key="1">
    <source>
        <dbReference type="ARBA" id="ARBA00022603"/>
    </source>
</evidence>
<dbReference type="Pfam" id="PF01555">
    <property type="entry name" value="N6_N4_Mtase"/>
    <property type="match status" value="1"/>
</dbReference>
<feature type="domain" description="ParB-like N-terminal" evidence="5">
    <location>
        <begin position="9"/>
        <end position="95"/>
    </location>
</feature>